<proteinExistence type="predicted"/>
<keyword evidence="2" id="KW-1185">Reference proteome</keyword>
<reference evidence="1 2" key="1">
    <citation type="submission" date="2010-12" db="EMBL/GenBank/DDBJ databases">
        <authorList>
            <person name="Muzny D."/>
            <person name="Qin X."/>
            <person name="Deng J."/>
            <person name="Jiang H."/>
            <person name="Liu Y."/>
            <person name="Qu J."/>
            <person name="Song X.-Z."/>
            <person name="Zhang L."/>
            <person name="Thornton R."/>
            <person name="Coyle M."/>
            <person name="Francisco L."/>
            <person name="Jackson L."/>
            <person name="Javaid M."/>
            <person name="Korchina V."/>
            <person name="Kovar C."/>
            <person name="Mata R."/>
            <person name="Mathew T."/>
            <person name="Ngo R."/>
            <person name="Nguyen L."/>
            <person name="Nguyen N."/>
            <person name="Okwuonu G."/>
            <person name="Ongeri F."/>
            <person name="Pham C."/>
            <person name="Simmons D."/>
            <person name="Wilczek-Boney K."/>
            <person name="Hale W."/>
            <person name="Jakkamsetti A."/>
            <person name="Pham P."/>
            <person name="Ruth R."/>
            <person name="San Lucas F."/>
            <person name="Warren J."/>
            <person name="Zhang J."/>
            <person name="Zhao Z."/>
            <person name="Zhou C."/>
            <person name="Zhu D."/>
            <person name="Lee S."/>
            <person name="Bess C."/>
            <person name="Blankenburg K."/>
            <person name="Forbes L."/>
            <person name="Fu Q."/>
            <person name="Gubbala S."/>
            <person name="Hirani K."/>
            <person name="Jayaseelan J.C."/>
            <person name="Lara F."/>
            <person name="Munidasa M."/>
            <person name="Palculict T."/>
            <person name="Patil S."/>
            <person name="Pu L.-L."/>
            <person name="Saada N."/>
            <person name="Tang L."/>
            <person name="Weissenberger G."/>
            <person name="Zhu Y."/>
            <person name="Hemphill L."/>
            <person name="Shang Y."/>
            <person name="Youmans B."/>
            <person name="Ayvaz T."/>
            <person name="Ross M."/>
            <person name="Santibanez J."/>
            <person name="Aqrawi P."/>
            <person name="Gross S."/>
            <person name="Joshi V."/>
            <person name="Fowler G."/>
            <person name="Nazareth L."/>
            <person name="Reid J."/>
            <person name="Worley K."/>
            <person name="Petrosino J."/>
            <person name="Highlander S."/>
            <person name="Gibbs R."/>
        </authorList>
    </citation>
    <scope>NUCLEOTIDE SEQUENCE [LARGE SCALE GENOMIC DNA]</scope>
    <source>
        <strain evidence="1 2">ATCC 33393</strain>
    </source>
</reference>
<dbReference type="Proteomes" id="UP000032871">
    <property type="component" value="Unassembled WGS sequence"/>
</dbReference>
<name>E6L062_9PAST</name>
<dbReference type="HOGENOM" id="CLU_3003774_0_0_6"/>
<evidence type="ECO:0000313" key="1">
    <source>
        <dbReference type="EMBL" id="EFU66865.1"/>
    </source>
</evidence>
<gene>
    <name evidence="1" type="ORF">HMPREF9064_1794</name>
</gene>
<accession>E6L062</accession>
<sequence length="56" mass="6699">MKYDRTFTSAVIFFDIYRCRIGDFLSSGIYKCYFDRYNLRPFRPYFICGLAFLVGA</sequence>
<organism evidence="1 2">
    <name type="scientific">Aggregatibacter segnis ATCC 33393</name>
    <dbReference type="NCBI Taxonomy" id="888057"/>
    <lineage>
        <taxon>Bacteria</taxon>
        <taxon>Pseudomonadati</taxon>
        <taxon>Pseudomonadota</taxon>
        <taxon>Gammaproteobacteria</taxon>
        <taxon>Pasteurellales</taxon>
        <taxon>Pasteurellaceae</taxon>
        <taxon>Aggregatibacter</taxon>
    </lineage>
</organism>
<protein>
    <submittedName>
        <fullName evidence="1">Uncharacterized protein</fullName>
    </submittedName>
</protein>
<evidence type="ECO:0000313" key="2">
    <source>
        <dbReference type="Proteomes" id="UP000032871"/>
    </source>
</evidence>
<comment type="caution">
    <text evidence="1">The sequence shown here is derived from an EMBL/GenBank/DDBJ whole genome shotgun (WGS) entry which is preliminary data.</text>
</comment>
<dbReference type="AlphaFoldDB" id="E6L062"/>
<dbReference type="EMBL" id="AEPS01000014">
    <property type="protein sequence ID" value="EFU66865.1"/>
    <property type="molecule type" value="Genomic_DNA"/>
</dbReference>